<dbReference type="AlphaFoldDB" id="A0A0F9IIM1"/>
<gene>
    <name evidence="1" type="ORF">LCGC14_1574580</name>
</gene>
<sequence length="76" mass="8757">MVKVRCKTYLDDYKHVLWPGEFAAPPRVGDYVQARDSGHKLMISSITHCSDMMRVDNPYGSRTTEESYLGIDLKEF</sequence>
<dbReference type="EMBL" id="LAZR01012320">
    <property type="protein sequence ID" value="KKM27446.1"/>
    <property type="molecule type" value="Genomic_DNA"/>
</dbReference>
<organism evidence="1">
    <name type="scientific">marine sediment metagenome</name>
    <dbReference type="NCBI Taxonomy" id="412755"/>
    <lineage>
        <taxon>unclassified sequences</taxon>
        <taxon>metagenomes</taxon>
        <taxon>ecological metagenomes</taxon>
    </lineage>
</organism>
<name>A0A0F9IIM1_9ZZZZ</name>
<accession>A0A0F9IIM1</accession>
<protein>
    <submittedName>
        <fullName evidence="1">Uncharacterized protein</fullName>
    </submittedName>
</protein>
<comment type="caution">
    <text evidence="1">The sequence shown here is derived from an EMBL/GenBank/DDBJ whole genome shotgun (WGS) entry which is preliminary data.</text>
</comment>
<reference evidence="1" key="1">
    <citation type="journal article" date="2015" name="Nature">
        <title>Complex archaea that bridge the gap between prokaryotes and eukaryotes.</title>
        <authorList>
            <person name="Spang A."/>
            <person name="Saw J.H."/>
            <person name="Jorgensen S.L."/>
            <person name="Zaremba-Niedzwiedzka K."/>
            <person name="Martijn J."/>
            <person name="Lind A.E."/>
            <person name="van Eijk R."/>
            <person name="Schleper C."/>
            <person name="Guy L."/>
            <person name="Ettema T.J."/>
        </authorList>
    </citation>
    <scope>NUCLEOTIDE SEQUENCE</scope>
</reference>
<proteinExistence type="predicted"/>
<evidence type="ECO:0000313" key="1">
    <source>
        <dbReference type="EMBL" id="KKM27446.1"/>
    </source>
</evidence>